<proteinExistence type="predicted"/>
<sequence length="45" mass="5451">MAMWNPWRGCKKYSEGCKFCYIHKGDFKRNINTNEIVKTNRKILK</sequence>
<evidence type="ECO:0000313" key="1">
    <source>
        <dbReference type="EMBL" id="QQK08051.1"/>
    </source>
</evidence>
<gene>
    <name evidence="1" type="ORF">JFY71_00505</name>
</gene>
<protein>
    <submittedName>
        <fullName evidence="1">DUF5131 family protein</fullName>
    </submittedName>
</protein>
<keyword evidence="2" id="KW-1185">Reference proteome</keyword>
<accession>A0AC61MXI4</accession>
<name>A0AC61MXI4_9FIRM</name>
<dbReference type="Proteomes" id="UP000595814">
    <property type="component" value="Chromosome"/>
</dbReference>
<evidence type="ECO:0000313" key="2">
    <source>
        <dbReference type="Proteomes" id="UP000595814"/>
    </source>
</evidence>
<organism evidence="1 2">
    <name type="scientific">Miniphocaeibacter halophilus</name>
    <dbReference type="NCBI Taxonomy" id="2931922"/>
    <lineage>
        <taxon>Bacteria</taxon>
        <taxon>Bacillati</taxon>
        <taxon>Bacillota</taxon>
        <taxon>Tissierellia</taxon>
        <taxon>Tissierellales</taxon>
        <taxon>Peptoniphilaceae</taxon>
        <taxon>Miniphocaeibacter</taxon>
    </lineage>
</organism>
<dbReference type="EMBL" id="CP066744">
    <property type="protein sequence ID" value="QQK08051.1"/>
    <property type="molecule type" value="Genomic_DNA"/>
</dbReference>
<reference evidence="1 2" key="1">
    <citation type="journal article" date="2022" name="Int. J. Syst. Evol. Microbiol.">
        <title>Miniphocaeibacter halophilus sp. nov., an ammonium-tolerant acetate-producing bacterium isolated from a biogas system.</title>
        <authorList>
            <person name="Schnurer A."/>
            <person name="Singh A."/>
            <person name="Bi S."/>
            <person name="Qiao W."/>
            <person name="Westerholm M."/>
        </authorList>
    </citation>
    <scope>NUCLEOTIDE SEQUENCE [LARGE SCALE GENOMIC DNA]</scope>
    <source>
        <strain evidence="1 2">AMB_01</strain>
    </source>
</reference>